<dbReference type="NCBIfam" id="TIGR00229">
    <property type="entry name" value="sensory_box"/>
    <property type="match status" value="2"/>
</dbReference>
<dbReference type="Pfam" id="PF02518">
    <property type="entry name" value="HATPase_c"/>
    <property type="match status" value="1"/>
</dbReference>
<dbReference type="InterPro" id="IPR036890">
    <property type="entry name" value="HATPase_C_sf"/>
</dbReference>
<evidence type="ECO:0000256" key="7">
    <source>
        <dbReference type="SAM" id="Phobius"/>
    </source>
</evidence>
<keyword evidence="12" id="KW-1185">Reference proteome</keyword>
<keyword evidence="3" id="KW-0597">Phosphoprotein</keyword>
<dbReference type="CDD" id="cd00130">
    <property type="entry name" value="PAS"/>
    <property type="match status" value="2"/>
</dbReference>
<evidence type="ECO:0000313" key="12">
    <source>
        <dbReference type="Proteomes" id="UP001168528"/>
    </source>
</evidence>
<dbReference type="PANTHER" id="PTHR43304">
    <property type="entry name" value="PHYTOCHROME-LIKE PROTEIN CPH1"/>
    <property type="match status" value="1"/>
</dbReference>
<dbReference type="PRINTS" id="PR00344">
    <property type="entry name" value="BCTRLSENSOR"/>
</dbReference>
<dbReference type="Pfam" id="PF13426">
    <property type="entry name" value="PAS_9"/>
    <property type="match status" value="1"/>
</dbReference>
<evidence type="ECO:0000256" key="1">
    <source>
        <dbReference type="ARBA" id="ARBA00000085"/>
    </source>
</evidence>
<dbReference type="Pfam" id="PF05227">
    <property type="entry name" value="CHASE3"/>
    <property type="match status" value="1"/>
</dbReference>
<dbReference type="InterPro" id="IPR004358">
    <property type="entry name" value="Sig_transdc_His_kin-like_C"/>
</dbReference>
<evidence type="ECO:0000259" key="10">
    <source>
        <dbReference type="PROSITE" id="PS50113"/>
    </source>
</evidence>
<name>A0ABT8QZN4_9BACT</name>
<dbReference type="Proteomes" id="UP001168528">
    <property type="component" value="Unassembled WGS sequence"/>
</dbReference>
<keyword evidence="7" id="KW-0472">Membrane</keyword>
<dbReference type="InterPro" id="IPR003661">
    <property type="entry name" value="HisK_dim/P_dom"/>
</dbReference>
<feature type="domain" description="Histidine kinase" evidence="8">
    <location>
        <begin position="559"/>
        <end position="772"/>
    </location>
</feature>
<dbReference type="SMART" id="SM00091">
    <property type="entry name" value="PAS"/>
    <property type="match status" value="2"/>
</dbReference>
<dbReference type="InterPro" id="IPR000014">
    <property type="entry name" value="PAS"/>
</dbReference>
<keyword evidence="5" id="KW-0418">Kinase</keyword>
<proteinExistence type="predicted"/>
<protein>
    <recommendedName>
        <fullName evidence="2">histidine kinase</fullName>
        <ecNumber evidence="2">2.7.13.3</ecNumber>
    </recommendedName>
</protein>
<evidence type="ECO:0000256" key="2">
    <source>
        <dbReference type="ARBA" id="ARBA00012438"/>
    </source>
</evidence>
<dbReference type="SMART" id="SM00086">
    <property type="entry name" value="PAC"/>
    <property type="match status" value="2"/>
</dbReference>
<feature type="transmembrane region" description="Helical" evidence="7">
    <location>
        <begin position="6"/>
        <end position="26"/>
    </location>
</feature>
<feature type="domain" description="PAC" evidence="10">
    <location>
        <begin position="463"/>
        <end position="516"/>
    </location>
</feature>
<dbReference type="InterPro" id="IPR035965">
    <property type="entry name" value="PAS-like_dom_sf"/>
</dbReference>
<dbReference type="InterPro" id="IPR052162">
    <property type="entry name" value="Sensor_kinase/Photoreceptor"/>
</dbReference>
<feature type="coiled-coil region" evidence="6">
    <location>
        <begin position="204"/>
        <end position="263"/>
    </location>
</feature>
<keyword evidence="7" id="KW-0812">Transmembrane</keyword>
<dbReference type="RefSeq" id="WP_302036093.1">
    <property type="nucleotide sequence ID" value="NZ_JAUKPO010000001.1"/>
</dbReference>
<feature type="transmembrane region" description="Helical" evidence="7">
    <location>
        <begin position="184"/>
        <end position="204"/>
    </location>
</feature>
<evidence type="ECO:0000313" key="11">
    <source>
        <dbReference type="EMBL" id="MDO1445304.1"/>
    </source>
</evidence>
<dbReference type="PROSITE" id="PS50109">
    <property type="entry name" value="HIS_KIN"/>
    <property type="match status" value="1"/>
</dbReference>
<evidence type="ECO:0000256" key="6">
    <source>
        <dbReference type="SAM" id="Coils"/>
    </source>
</evidence>
<dbReference type="Gene3D" id="3.30.565.10">
    <property type="entry name" value="Histidine kinase-like ATPase, C-terminal domain"/>
    <property type="match status" value="1"/>
</dbReference>
<dbReference type="CDD" id="cd19410">
    <property type="entry name" value="HK9-like_sensor"/>
    <property type="match status" value="1"/>
</dbReference>
<dbReference type="SUPFAM" id="SSF55874">
    <property type="entry name" value="ATPase domain of HSP90 chaperone/DNA topoisomerase II/histidine kinase"/>
    <property type="match status" value="1"/>
</dbReference>
<comment type="catalytic activity">
    <reaction evidence="1">
        <text>ATP + protein L-histidine = ADP + protein N-phospho-L-histidine.</text>
        <dbReference type="EC" id="2.7.13.3"/>
    </reaction>
</comment>
<evidence type="ECO:0000256" key="4">
    <source>
        <dbReference type="ARBA" id="ARBA00022679"/>
    </source>
</evidence>
<sequence length="794" mass="91394">MRLEKIVNIIYLTGVLALISIGIATYHNFQAVLERNNLLSHSHAVIRTAEKIEAFIKEAETSHRGYFLTSDKTYLAPYHTSKDSLPVYLKKLQQFTAANASQQARLENLSRRTEDKLEFLQESILLKDSLALASQLPVSSIFPKAGKKLMADIRAIIASIIAEENRSLALRTTDLDNSISLTRLIIYLVILLTAIIACVSFIAMRKLIRSKSSYEQNLHNLNKEVNRFNEELNSSNEKLLSTNEKLETSNEQLQANNRLLQLYADEINELYNHAPCGYHSTNEAGLILNINDTELKWLGYTRDEVIGKLHLTDIISSNGAEAFKRTYEQFLAQGYINNLESEMIRKDGTRFPILVNINYLKDGNGKFLKTHANIFDITELKKVQQKLQENEYHYRLMADNITDMISRHYPDGTYFYVSPSCKKLLGYTPEELQGRSLYDLIHLDDLESVVQSYLSLTEVPEVHTFIYRIRRKDRKCIWFETINRYFKDPETNQIQEVLSVSRDVTQRKEVEEKLKVANLELEQIKQDLEYRVQERTTELHHALQELRLRNHELDNYVYKVSHDLRAPLASILGLVSLSKLDNDISTIKHYIALIENRVNKSDEFIKSVMNHSRILNAELNVQSIDFAKLITTSIDELRYMPEVDQIDFSINIENQQTGFFNDEERLSIIFKNFLSNAIKYRNPQAEKSFVRFTITLTPQEAFIQLADNGVGIESSYLDKIFDMFFRGPIRSEGSGLGLYIVKQTLDRLGGTIDVSSRFNRGTTFKMVIPNLKDEVKLETPHEADQPVADNSAKL</sequence>
<accession>A0ABT8QZN4</accession>
<dbReference type="InterPro" id="IPR007891">
    <property type="entry name" value="CHASE3"/>
</dbReference>
<dbReference type="EMBL" id="JAUKPO010000001">
    <property type="protein sequence ID" value="MDO1445304.1"/>
    <property type="molecule type" value="Genomic_DNA"/>
</dbReference>
<reference evidence="11" key="1">
    <citation type="submission" date="2023-07" db="EMBL/GenBank/DDBJ databases">
        <title>The genome sequence of Rhodocytophaga aerolata KACC 12507.</title>
        <authorList>
            <person name="Zhang X."/>
        </authorList>
    </citation>
    <scope>NUCLEOTIDE SEQUENCE</scope>
    <source>
        <strain evidence="11">KACC 12507</strain>
    </source>
</reference>
<dbReference type="SUPFAM" id="SSF47384">
    <property type="entry name" value="Homodimeric domain of signal transducing histidine kinase"/>
    <property type="match status" value="1"/>
</dbReference>
<dbReference type="InterPro" id="IPR003594">
    <property type="entry name" value="HATPase_dom"/>
</dbReference>
<keyword evidence="6" id="KW-0175">Coiled coil</keyword>
<evidence type="ECO:0000256" key="5">
    <source>
        <dbReference type="ARBA" id="ARBA00022777"/>
    </source>
</evidence>
<feature type="domain" description="PAS" evidence="9">
    <location>
        <begin position="390"/>
        <end position="453"/>
    </location>
</feature>
<evidence type="ECO:0000259" key="9">
    <source>
        <dbReference type="PROSITE" id="PS50112"/>
    </source>
</evidence>
<feature type="coiled-coil region" evidence="6">
    <location>
        <begin position="92"/>
        <end position="123"/>
    </location>
</feature>
<feature type="domain" description="PAS" evidence="9">
    <location>
        <begin position="263"/>
        <end position="334"/>
    </location>
</feature>
<dbReference type="InterPro" id="IPR001610">
    <property type="entry name" value="PAC"/>
</dbReference>
<dbReference type="PROSITE" id="PS50113">
    <property type="entry name" value="PAC"/>
    <property type="match status" value="2"/>
</dbReference>
<dbReference type="CDD" id="cd00082">
    <property type="entry name" value="HisKA"/>
    <property type="match status" value="1"/>
</dbReference>
<comment type="caution">
    <text evidence="11">The sequence shown here is derived from an EMBL/GenBank/DDBJ whole genome shotgun (WGS) entry which is preliminary data.</text>
</comment>
<dbReference type="Gene3D" id="3.30.450.20">
    <property type="entry name" value="PAS domain"/>
    <property type="match status" value="2"/>
</dbReference>
<dbReference type="SUPFAM" id="SSF55785">
    <property type="entry name" value="PYP-like sensor domain (PAS domain)"/>
    <property type="match status" value="2"/>
</dbReference>
<keyword evidence="4" id="KW-0808">Transferase</keyword>
<dbReference type="InterPro" id="IPR036097">
    <property type="entry name" value="HisK_dim/P_sf"/>
</dbReference>
<dbReference type="InterPro" id="IPR005467">
    <property type="entry name" value="His_kinase_dom"/>
</dbReference>
<keyword evidence="7" id="KW-1133">Transmembrane helix</keyword>
<dbReference type="Gene3D" id="1.10.287.130">
    <property type="match status" value="1"/>
</dbReference>
<dbReference type="InterPro" id="IPR000700">
    <property type="entry name" value="PAS-assoc_C"/>
</dbReference>
<organism evidence="11 12">
    <name type="scientific">Rhodocytophaga aerolata</name>
    <dbReference type="NCBI Taxonomy" id="455078"/>
    <lineage>
        <taxon>Bacteria</taxon>
        <taxon>Pseudomonadati</taxon>
        <taxon>Bacteroidota</taxon>
        <taxon>Cytophagia</taxon>
        <taxon>Cytophagales</taxon>
        <taxon>Rhodocytophagaceae</taxon>
        <taxon>Rhodocytophaga</taxon>
    </lineage>
</organism>
<evidence type="ECO:0000256" key="3">
    <source>
        <dbReference type="ARBA" id="ARBA00022553"/>
    </source>
</evidence>
<feature type="domain" description="PAC" evidence="10">
    <location>
        <begin position="337"/>
        <end position="389"/>
    </location>
</feature>
<dbReference type="EC" id="2.7.13.3" evidence="2"/>
<dbReference type="Pfam" id="PF08447">
    <property type="entry name" value="PAS_3"/>
    <property type="match status" value="1"/>
</dbReference>
<dbReference type="PROSITE" id="PS50112">
    <property type="entry name" value="PAS"/>
    <property type="match status" value="2"/>
</dbReference>
<dbReference type="PANTHER" id="PTHR43304:SF1">
    <property type="entry name" value="PAC DOMAIN-CONTAINING PROTEIN"/>
    <property type="match status" value="1"/>
</dbReference>
<gene>
    <name evidence="11" type="ORF">Q0590_03530</name>
</gene>
<dbReference type="InterPro" id="IPR013655">
    <property type="entry name" value="PAS_fold_3"/>
</dbReference>
<evidence type="ECO:0000259" key="8">
    <source>
        <dbReference type="PROSITE" id="PS50109"/>
    </source>
</evidence>
<dbReference type="SMART" id="SM00387">
    <property type="entry name" value="HATPase_c"/>
    <property type="match status" value="1"/>
</dbReference>